<keyword evidence="3" id="KW-1185">Reference proteome</keyword>
<comment type="caution">
    <text evidence="2">The sequence shown here is derived from an EMBL/GenBank/DDBJ whole genome shotgun (WGS) entry which is preliminary data.</text>
</comment>
<accession>A0A8J6J117</accession>
<reference evidence="2" key="2">
    <citation type="submission" date="2020-08" db="EMBL/GenBank/DDBJ databases">
        <authorList>
            <person name="Lai Q."/>
        </authorList>
    </citation>
    <scope>NUCLEOTIDE SEQUENCE</scope>
    <source>
        <strain evidence="2">S27-2</strain>
    </source>
</reference>
<dbReference type="Proteomes" id="UP000601768">
    <property type="component" value="Unassembled WGS sequence"/>
</dbReference>
<dbReference type="AlphaFoldDB" id="A0A8J6J117"/>
<proteinExistence type="predicted"/>
<organism evidence="2 3">
    <name type="scientific">Neptunicella marina</name>
    <dbReference type="NCBI Taxonomy" id="2125989"/>
    <lineage>
        <taxon>Bacteria</taxon>
        <taxon>Pseudomonadati</taxon>
        <taxon>Pseudomonadota</taxon>
        <taxon>Gammaproteobacteria</taxon>
        <taxon>Alteromonadales</taxon>
        <taxon>Alteromonadaceae</taxon>
        <taxon>Neptunicella</taxon>
    </lineage>
</organism>
<feature type="region of interest" description="Disordered" evidence="1">
    <location>
        <begin position="107"/>
        <end position="143"/>
    </location>
</feature>
<dbReference type="RefSeq" id="WP_186508370.1">
    <property type="nucleotide sequence ID" value="NZ_JACNEP010000024.1"/>
</dbReference>
<reference evidence="2" key="1">
    <citation type="journal article" date="2018" name="Int. J. Syst. Evol. Microbiol.">
        <title>Neptunicella marina gen. nov., sp. nov., isolated from surface seawater.</title>
        <authorList>
            <person name="Liu X."/>
            <person name="Lai Q."/>
            <person name="Du Y."/>
            <person name="Zhang X."/>
            <person name="Liu Z."/>
            <person name="Sun F."/>
            <person name="Shao Z."/>
        </authorList>
    </citation>
    <scope>NUCLEOTIDE SEQUENCE</scope>
    <source>
        <strain evidence="2">S27-2</strain>
    </source>
</reference>
<evidence type="ECO:0000256" key="1">
    <source>
        <dbReference type="SAM" id="MobiDB-lite"/>
    </source>
</evidence>
<gene>
    <name evidence="2" type="ORF">H8B19_17780</name>
</gene>
<sequence length="249" mass="28172">MDAINSLSDLTQDIHFTAPKVEHFPWKLLVISVLAHGLVLYLWQWPISAYKEKQIRPALKTIKAKLVFAKPETSTIVVEKTESETEPQILAAPTINETEKPPVAIKQQKENQPQPDTTEIEQIQKDTPLSKSPTNKKRESQTTLKMTRQYMRNLNAEHQLKMANEQAQNFRFRQISPLIKPSQIPQLSEQEKLVEDLTVKANCDGVARKVTAVMTGLLGGMIKCSAPPDAGQYIKQRQQRMGIRPATQP</sequence>
<protein>
    <submittedName>
        <fullName evidence="2">Uncharacterized protein</fullName>
    </submittedName>
</protein>
<evidence type="ECO:0000313" key="2">
    <source>
        <dbReference type="EMBL" id="MBC3767733.1"/>
    </source>
</evidence>
<evidence type="ECO:0000313" key="3">
    <source>
        <dbReference type="Proteomes" id="UP000601768"/>
    </source>
</evidence>
<feature type="compositionally biased region" description="Polar residues" evidence="1">
    <location>
        <begin position="110"/>
        <end position="133"/>
    </location>
</feature>
<dbReference type="EMBL" id="JACNEP010000024">
    <property type="protein sequence ID" value="MBC3767733.1"/>
    <property type="molecule type" value="Genomic_DNA"/>
</dbReference>
<name>A0A8J6J117_9ALTE</name>